<dbReference type="Proteomes" id="UP000576550">
    <property type="component" value="Unassembled WGS sequence"/>
</dbReference>
<sequence>MEGEYMGVIIFILTTIFSLLFTAGTIYLIVYLVRNKDKKINLGVNTLLHIYLYIISFITLAIATIGTVVFINAAASYKFGIPFSYQLEEPYAEVKDEIVYTPDTESNAEPSCYQGELMEIEGEEVCFDTTKQKKGLVNGATLTISMLILFAIHRITLLFLEKKNTISWLKKAYNFISLIIYSVLSIISIPLSIYLLVNYIYFKPEYIIRIEAPGSMVALAIVSIPLWITFLVLTLKLREKKEK</sequence>
<keyword evidence="1" id="KW-0472">Membrane</keyword>
<evidence type="ECO:0000256" key="1">
    <source>
        <dbReference type="SAM" id="Phobius"/>
    </source>
</evidence>
<evidence type="ECO:0008006" key="4">
    <source>
        <dbReference type="Google" id="ProtNLM"/>
    </source>
</evidence>
<keyword evidence="1" id="KW-1133">Transmembrane helix</keyword>
<keyword evidence="1" id="KW-0812">Transmembrane</keyword>
<feature type="transmembrane region" description="Helical" evidence="1">
    <location>
        <begin position="172"/>
        <end position="196"/>
    </location>
</feature>
<dbReference type="AlphaFoldDB" id="A0A832QBY0"/>
<accession>A0A832QBY0</accession>
<organism evidence="2 3">
    <name type="scientific">Candidatus Dojkabacteria bacterium</name>
    <dbReference type="NCBI Taxonomy" id="2099670"/>
    <lineage>
        <taxon>Bacteria</taxon>
        <taxon>Candidatus Dojkabacteria</taxon>
    </lineage>
</organism>
<comment type="caution">
    <text evidence="2">The sequence shown here is derived from an EMBL/GenBank/DDBJ whole genome shotgun (WGS) entry which is preliminary data.</text>
</comment>
<evidence type="ECO:0000313" key="3">
    <source>
        <dbReference type="Proteomes" id="UP000576550"/>
    </source>
</evidence>
<feature type="transmembrane region" description="Helical" evidence="1">
    <location>
        <begin position="50"/>
        <end position="75"/>
    </location>
</feature>
<feature type="transmembrane region" description="Helical" evidence="1">
    <location>
        <begin position="216"/>
        <end position="235"/>
    </location>
</feature>
<gene>
    <name evidence="2" type="ORF">GX533_00665</name>
</gene>
<name>A0A832QBY0_9BACT</name>
<evidence type="ECO:0000313" key="2">
    <source>
        <dbReference type="EMBL" id="HHX99185.1"/>
    </source>
</evidence>
<feature type="transmembrane region" description="Helical" evidence="1">
    <location>
        <begin position="6"/>
        <end position="30"/>
    </location>
</feature>
<reference evidence="2 3" key="1">
    <citation type="journal article" date="2020" name="Biotechnol. Biofuels">
        <title>New insights from the biogas microbiome by comprehensive genome-resolved metagenomics of nearly 1600 species originating from multiple anaerobic digesters.</title>
        <authorList>
            <person name="Campanaro S."/>
            <person name="Treu L."/>
            <person name="Rodriguez-R L.M."/>
            <person name="Kovalovszki A."/>
            <person name="Ziels R.M."/>
            <person name="Maus I."/>
            <person name="Zhu X."/>
            <person name="Kougias P.G."/>
            <person name="Basile A."/>
            <person name="Luo G."/>
            <person name="Schluter A."/>
            <person name="Konstantinidis K.T."/>
            <person name="Angelidaki I."/>
        </authorList>
    </citation>
    <scope>NUCLEOTIDE SEQUENCE [LARGE SCALE GENOMIC DNA]</scope>
    <source>
        <strain evidence="2">AS05jafATM_89</strain>
    </source>
</reference>
<proteinExistence type="predicted"/>
<protein>
    <recommendedName>
        <fullName evidence="4">DUF5671 domain-containing protein</fullName>
    </recommendedName>
</protein>
<dbReference type="EMBL" id="DUTP01000001">
    <property type="protein sequence ID" value="HHX99185.1"/>
    <property type="molecule type" value="Genomic_DNA"/>
</dbReference>
<feature type="transmembrane region" description="Helical" evidence="1">
    <location>
        <begin position="140"/>
        <end position="160"/>
    </location>
</feature>